<feature type="compositionally biased region" description="Basic residues" evidence="10">
    <location>
        <begin position="764"/>
        <end position="775"/>
    </location>
</feature>
<name>V4AWT7_LOTGI</name>
<feature type="coiled-coil region" evidence="9">
    <location>
        <begin position="553"/>
        <end position="601"/>
    </location>
</feature>
<comment type="subcellular location">
    <subcellularLocation>
        <location evidence="1">Early endosome</location>
    </subcellularLocation>
</comment>
<accession>V4AWT7</accession>
<dbReference type="GeneID" id="20245489"/>
<dbReference type="Pfam" id="PF21636">
    <property type="entry name" value="PPP1R21_C"/>
    <property type="match status" value="1"/>
</dbReference>
<protein>
    <recommendedName>
        <fullName evidence="2">Protein phosphatase 1 regulatory subunit 21</fullName>
    </recommendedName>
    <alternativeName>
        <fullName evidence="7">Coiled-coil domain-containing protein 128</fullName>
    </alternativeName>
    <alternativeName>
        <fullName evidence="8">Ferry endosomal RAB5 effector complex subunit 2</fullName>
    </alternativeName>
    <alternativeName>
        <fullName evidence="6">KLRAQ motif-containing protein 1</fullName>
    </alternativeName>
</protein>
<sequence length="775" mass="88668">MADVQAKYQKLATEYAKLKAQIPVLKKAFLDEQEEKTALKDLLKEKEQSVRKYESETDSLSFRNQQLSKRVLLLQEELETAESNKKKHKNKVNDVPNGESSRREAGIFNEELQNKIEENARLHKQVNESSTIYEEKVQKLEESLRNVELEHSQYNEVLNATKQQSKTQIDNLLEEKALLEGKLLGQDSDVKQFKMRAEVAEIKLKSVQTDLSGRLESVQKLVTQKLPFIDTANSEINNLNVPVYDRQYILHSTELVNQACAYVSELVQSFSNFYTYSEQRSKIYPIDGISETMSATNIAYCKLLHGNLTYLRPVEQSLKTFGDALKDDSQITSTVKLQFFCENFHKFVVYNNDLLPYQLSSIEEECAVSSCPSVLSNKNMELYKSFEKLNKVFNQLDQYVAILVSSTTEFQETIKRNYEVAINLSNITEINLVNFLISKLSKVYNAKVSLEHQLPTATQKLKTTDECIVSSLISLVTSSNKIATFMSNNLEFFNEINKRENTENGNTVNPIVGNYKMRTEDYLTSLTMPCPKSVPYSVALENRKILISSAENKEGLAKQVEKFQKNLTVLEQEKEHYMLELQLLKIKYENEMHKRKNLEKEIGSLKKGSVSVDNPAVENLKTDRPSNRGSLDSITAEESLMCKLETTGINESDVGTREELIKSHYTSRLNQLTLQLQHTDSKCVSFHSEVRALHKQLQLAEKQKNSAEDELKVASQSLAQLKDEHQTTTKSYENQLSMMSEHLAGMNEKLAQQKDEIDEQKLQLHGKSKSLKKKK</sequence>
<evidence type="ECO:0000256" key="5">
    <source>
        <dbReference type="ARBA" id="ARBA00023054"/>
    </source>
</evidence>
<dbReference type="Pfam" id="PF10212">
    <property type="entry name" value="PPP1R21_helical"/>
    <property type="match status" value="1"/>
</dbReference>
<dbReference type="PANTHER" id="PTHR21448">
    <property type="entry name" value="SMOOTH MUSCLE MYOSIN HEAVY CHAIN-RELATED"/>
    <property type="match status" value="1"/>
</dbReference>
<dbReference type="KEGG" id="lgi:LOTGIDRAFT_201851"/>
<evidence type="ECO:0000256" key="4">
    <source>
        <dbReference type="ARBA" id="ARBA00022884"/>
    </source>
</evidence>
<dbReference type="InterPro" id="IPR019343">
    <property type="entry name" value="PPP1R21_N"/>
</dbReference>
<dbReference type="SMART" id="SM01254">
    <property type="entry name" value="KLRAQ"/>
    <property type="match status" value="1"/>
</dbReference>
<organism evidence="12 13">
    <name type="scientific">Lottia gigantea</name>
    <name type="common">Giant owl limpet</name>
    <dbReference type="NCBI Taxonomy" id="225164"/>
    <lineage>
        <taxon>Eukaryota</taxon>
        <taxon>Metazoa</taxon>
        <taxon>Spiralia</taxon>
        <taxon>Lophotrochozoa</taxon>
        <taxon>Mollusca</taxon>
        <taxon>Gastropoda</taxon>
        <taxon>Patellogastropoda</taxon>
        <taxon>Lottioidea</taxon>
        <taxon>Lottiidae</taxon>
        <taxon>Lottia</taxon>
    </lineage>
</organism>
<evidence type="ECO:0000313" key="12">
    <source>
        <dbReference type="EMBL" id="ESO98001.1"/>
    </source>
</evidence>
<reference evidence="12 13" key="1">
    <citation type="journal article" date="2013" name="Nature">
        <title>Insights into bilaterian evolution from three spiralian genomes.</title>
        <authorList>
            <person name="Simakov O."/>
            <person name="Marletaz F."/>
            <person name="Cho S.J."/>
            <person name="Edsinger-Gonzales E."/>
            <person name="Havlak P."/>
            <person name="Hellsten U."/>
            <person name="Kuo D.H."/>
            <person name="Larsson T."/>
            <person name="Lv J."/>
            <person name="Arendt D."/>
            <person name="Savage R."/>
            <person name="Osoegawa K."/>
            <person name="de Jong P."/>
            <person name="Grimwood J."/>
            <person name="Chapman J.A."/>
            <person name="Shapiro H."/>
            <person name="Aerts A."/>
            <person name="Otillar R.P."/>
            <person name="Terry A.Y."/>
            <person name="Boore J.L."/>
            <person name="Grigoriev I.V."/>
            <person name="Lindberg D.R."/>
            <person name="Seaver E.C."/>
            <person name="Weisblat D.A."/>
            <person name="Putnam N.H."/>
            <person name="Rokhsar D.S."/>
        </authorList>
    </citation>
    <scope>NUCLEOTIDE SEQUENCE [LARGE SCALE GENOMIC DNA]</scope>
</reference>
<dbReference type="InterPro" id="IPR019348">
    <property type="entry name" value="PPP1R21_six_helix"/>
</dbReference>
<dbReference type="GO" id="GO:0016020">
    <property type="term" value="C:membrane"/>
    <property type="evidence" value="ECO:0007669"/>
    <property type="project" value="TreeGrafter"/>
</dbReference>
<feature type="region of interest" description="Disordered" evidence="10">
    <location>
        <begin position="82"/>
        <end position="101"/>
    </location>
</feature>
<evidence type="ECO:0000256" key="7">
    <source>
        <dbReference type="ARBA" id="ARBA00031617"/>
    </source>
</evidence>
<feature type="region of interest" description="Disordered" evidence="10">
    <location>
        <begin position="749"/>
        <end position="775"/>
    </location>
</feature>
<dbReference type="OrthoDB" id="5566667at2759"/>
<feature type="domain" description="Protein phosphatase 1 regulatory subunit 21 N-terminal" evidence="11">
    <location>
        <begin position="9"/>
        <end position="112"/>
    </location>
</feature>
<evidence type="ECO:0000256" key="8">
    <source>
        <dbReference type="ARBA" id="ARBA00044824"/>
    </source>
</evidence>
<dbReference type="InterPro" id="IPR040024">
    <property type="entry name" value="PPP1R21"/>
</dbReference>
<evidence type="ECO:0000256" key="6">
    <source>
        <dbReference type="ARBA" id="ARBA00031361"/>
    </source>
</evidence>
<evidence type="ECO:0000259" key="11">
    <source>
        <dbReference type="SMART" id="SM01254"/>
    </source>
</evidence>
<proteinExistence type="predicted"/>
<evidence type="ECO:0000256" key="10">
    <source>
        <dbReference type="SAM" id="MobiDB-lite"/>
    </source>
</evidence>
<dbReference type="PANTHER" id="PTHR21448:SF0">
    <property type="entry name" value="PROTEIN PHOSPHATASE 1 REGULATORY SUBUNIT 21"/>
    <property type="match status" value="1"/>
</dbReference>
<dbReference type="GO" id="GO:0003723">
    <property type="term" value="F:RNA binding"/>
    <property type="evidence" value="ECO:0007669"/>
    <property type="project" value="UniProtKB-KW"/>
</dbReference>
<dbReference type="RefSeq" id="XP_009051325.1">
    <property type="nucleotide sequence ID" value="XM_009053077.1"/>
</dbReference>
<dbReference type="InterPro" id="IPR049372">
    <property type="entry name" value="PPP1R21_C"/>
</dbReference>
<keyword evidence="4" id="KW-0694">RNA-binding</keyword>
<dbReference type="AlphaFoldDB" id="V4AWT7"/>
<keyword evidence="13" id="KW-1185">Reference proteome</keyword>
<evidence type="ECO:0000256" key="1">
    <source>
        <dbReference type="ARBA" id="ARBA00004412"/>
    </source>
</evidence>
<feature type="compositionally biased region" description="Basic and acidic residues" evidence="10">
    <location>
        <begin position="751"/>
        <end position="762"/>
    </location>
</feature>
<dbReference type="STRING" id="225164.V4AWT7"/>
<dbReference type="CTD" id="20245489"/>
<dbReference type="Pfam" id="PF10205">
    <property type="entry name" value="KLRAQ"/>
    <property type="match status" value="1"/>
</dbReference>
<gene>
    <name evidence="12" type="ORF">LOTGIDRAFT_201851</name>
</gene>
<dbReference type="Proteomes" id="UP000030746">
    <property type="component" value="Unassembled WGS sequence"/>
</dbReference>
<dbReference type="GO" id="GO:0005769">
    <property type="term" value="C:early endosome"/>
    <property type="evidence" value="ECO:0007669"/>
    <property type="project" value="UniProtKB-SubCell"/>
</dbReference>
<keyword evidence="3" id="KW-0967">Endosome</keyword>
<keyword evidence="5 9" id="KW-0175">Coiled coil</keyword>
<evidence type="ECO:0000256" key="3">
    <source>
        <dbReference type="ARBA" id="ARBA00022753"/>
    </source>
</evidence>
<dbReference type="EMBL" id="KB201299">
    <property type="protein sequence ID" value="ESO98001.1"/>
    <property type="molecule type" value="Genomic_DNA"/>
</dbReference>
<dbReference type="HOGENOM" id="CLU_022372_0_0_1"/>
<evidence type="ECO:0000313" key="13">
    <source>
        <dbReference type="Proteomes" id="UP000030746"/>
    </source>
</evidence>
<evidence type="ECO:0000256" key="2">
    <source>
        <dbReference type="ARBA" id="ARBA00020102"/>
    </source>
</evidence>
<dbReference type="OMA" id="XFSQYLH"/>
<evidence type="ECO:0000256" key="9">
    <source>
        <dbReference type="SAM" id="Coils"/>
    </source>
</evidence>